<keyword evidence="3" id="KW-0819">tRNA processing</keyword>
<dbReference type="EMBL" id="JAKMXF010000133">
    <property type="protein sequence ID" value="KAI6656709.1"/>
    <property type="molecule type" value="Genomic_DNA"/>
</dbReference>
<dbReference type="Pfam" id="PF26577">
    <property type="entry name" value="TSEN34_N"/>
    <property type="match status" value="1"/>
</dbReference>
<proteinExistence type="inferred from homology"/>
<dbReference type="Pfam" id="PF01974">
    <property type="entry name" value="tRNA_int_endo"/>
    <property type="match status" value="1"/>
</dbReference>
<evidence type="ECO:0000259" key="6">
    <source>
        <dbReference type="Pfam" id="PF01974"/>
    </source>
</evidence>
<feature type="domain" description="tRNA intron endonuclease catalytic" evidence="6">
    <location>
        <begin position="94"/>
        <end position="170"/>
    </location>
</feature>
<evidence type="ECO:0000256" key="1">
    <source>
        <dbReference type="ARBA" id="ARBA00008078"/>
    </source>
</evidence>
<reference evidence="8 9" key="1">
    <citation type="journal article" date="2023" name="BMC Biol.">
        <title>The compact genome of the sponge Oopsacas minuta (Hexactinellida) is lacking key metazoan core genes.</title>
        <authorList>
            <person name="Santini S."/>
            <person name="Schenkelaars Q."/>
            <person name="Jourda C."/>
            <person name="Duchesne M."/>
            <person name="Belahbib H."/>
            <person name="Rocher C."/>
            <person name="Selva M."/>
            <person name="Riesgo A."/>
            <person name="Vervoort M."/>
            <person name="Leys S.P."/>
            <person name="Kodjabachian L."/>
            <person name="Le Bivic A."/>
            <person name="Borchiellini C."/>
            <person name="Claverie J.M."/>
            <person name="Renard E."/>
        </authorList>
    </citation>
    <scope>NUCLEOTIDE SEQUENCE [LARGE SCALE GENOMIC DNA]</scope>
    <source>
        <strain evidence="8">SPO-2</strain>
    </source>
</reference>
<dbReference type="InterPro" id="IPR036167">
    <property type="entry name" value="tRNA_intron_Endo_cat-like_sf"/>
</dbReference>
<organism evidence="8 9">
    <name type="scientific">Oopsacas minuta</name>
    <dbReference type="NCBI Taxonomy" id="111878"/>
    <lineage>
        <taxon>Eukaryota</taxon>
        <taxon>Metazoa</taxon>
        <taxon>Porifera</taxon>
        <taxon>Hexactinellida</taxon>
        <taxon>Hexasterophora</taxon>
        <taxon>Lyssacinosida</taxon>
        <taxon>Leucopsacidae</taxon>
        <taxon>Oopsacas</taxon>
    </lineage>
</organism>
<accession>A0AAV7K7S6</accession>
<feature type="domain" description="TSEN34 N-terminal" evidence="7">
    <location>
        <begin position="24"/>
        <end position="77"/>
    </location>
</feature>
<evidence type="ECO:0000256" key="5">
    <source>
        <dbReference type="ARBA" id="ARBA00034031"/>
    </source>
</evidence>
<evidence type="ECO:0000256" key="3">
    <source>
        <dbReference type="ARBA" id="ARBA00022694"/>
    </source>
</evidence>
<evidence type="ECO:0000256" key="2">
    <source>
        <dbReference type="ARBA" id="ARBA00012573"/>
    </source>
</evidence>
<dbReference type="Gene3D" id="3.40.1350.10">
    <property type="match status" value="1"/>
</dbReference>
<dbReference type="AlphaFoldDB" id="A0AAV7K7S6"/>
<sequence>MAEKVAEKGAKLQLTRMPFGIVTFNKDTIMTLRTEYHITGSMAGCHPIMPHQSRHRGVPLLLMNEEVTLLRELEVVEFSGGWDYPENERDKLCYQIYKSLWKEGYYITEGSKFGGDYLAYPDDPIRVHSTHVVVVKEGCELFTPRDLIGGGRVANKTNKNLLYATLDENGIPNYISVEWSGLVGSEK</sequence>
<evidence type="ECO:0000259" key="7">
    <source>
        <dbReference type="Pfam" id="PF26577"/>
    </source>
</evidence>
<comment type="catalytic activity">
    <reaction evidence="5">
        <text>pretRNA = a 3'-half-tRNA molecule with a 5'-OH end + a 5'-half-tRNA molecule with a 2',3'-cyclic phosphate end + an intron with a 2',3'-cyclic phosphate and a 5'-hydroxyl terminus.</text>
        <dbReference type="EC" id="4.6.1.16"/>
    </reaction>
</comment>
<protein>
    <recommendedName>
        <fullName evidence="2">tRNA-intron lyase</fullName>
        <ecNumber evidence="2">4.6.1.16</ecNumber>
    </recommendedName>
</protein>
<dbReference type="CDD" id="cd22363">
    <property type="entry name" value="tRNA-intron_lyase_C"/>
    <property type="match status" value="1"/>
</dbReference>
<dbReference type="GO" id="GO:0003676">
    <property type="term" value="F:nucleic acid binding"/>
    <property type="evidence" value="ECO:0007669"/>
    <property type="project" value="InterPro"/>
</dbReference>
<name>A0AAV7K7S6_9METZ</name>
<comment type="caution">
    <text evidence="8">The sequence shown here is derived from an EMBL/GenBank/DDBJ whole genome shotgun (WGS) entry which is preliminary data.</text>
</comment>
<dbReference type="GO" id="GO:0005634">
    <property type="term" value="C:nucleus"/>
    <property type="evidence" value="ECO:0007669"/>
    <property type="project" value="UniProtKB-ARBA"/>
</dbReference>
<keyword evidence="4" id="KW-0456">Lyase</keyword>
<dbReference type="PANTHER" id="PTHR13070">
    <property type="entry name" value="TRNA-SPLICING ENDONUCLEASE SUBUNIT SEN34-RELATED"/>
    <property type="match status" value="1"/>
</dbReference>
<dbReference type="InterPro" id="IPR006677">
    <property type="entry name" value="tRNA_intron_Endonuc_cat-like"/>
</dbReference>
<dbReference type="Proteomes" id="UP001165289">
    <property type="component" value="Unassembled WGS sequence"/>
</dbReference>
<evidence type="ECO:0000313" key="9">
    <source>
        <dbReference type="Proteomes" id="UP001165289"/>
    </source>
</evidence>
<evidence type="ECO:0000313" key="8">
    <source>
        <dbReference type="EMBL" id="KAI6656709.1"/>
    </source>
</evidence>
<gene>
    <name evidence="8" type="ORF">LOD99_16013</name>
</gene>
<dbReference type="EC" id="4.6.1.16" evidence="2"/>
<dbReference type="GO" id="GO:0000213">
    <property type="term" value="F:tRNA-intron lyase activity"/>
    <property type="evidence" value="ECO:0007669"/>
    <property type="project" value="UniProtKB-EC"/>
</dbReference>
<evidence type="ECO:0000256" key="4">
    <source>
        <dbReference type="ARBA" id="ARBA00023239"/>
    </source>
</evidence>
<dbReference type="InterPro" id="IPR011856">
    <property type="entry name" value="tRNA_endonuc-like_dom_sf"/>
</dbReference>
<dbReference type="InterPro" id="IPR059049">
    <property type="entry name" value="TSEN34_N"/>
</dbReference>
<dbReference type="GO" id="GO:0000379">
    <property type="term" value="P:tRNA-type intron splice site recognition and cleavage"/>
    <property type="evidence" value="ECO:0007669"/>
    <property type="project" value="TreeGrafter"/>
</dbReference>
<dbReference type="PANTHER" id="PTHR13070:SF0">
    <property type="entry name" value="TRNA-SPLICING ENDONUCLEASE SUBUNIT SEN34"/>
    <property type="match status" value="1"/>
</dbReference>
<keyword evidence="9" id="KW-1185">Reference proteome</keyword>
<comment type="similarity">
    <text evidence="1">Belongs to the tRNA-intron endonuclease family.</text>
</comment>
<dbReference type="SUPFAM" id="SSF53032">
    <property type="entry name" value="tRNA-intron endonuclease catalytic domain-like"/>
    <property type="match status" value="1"/>
</dbReference>